<sequence length="110" mass="12713">MSVRLRKIALKCFYINQDGRKYHQSLSEPVVEGSAMWLQFLLQDVVWSTDPGVSCLPLPFLQKLPQVLQHVAVGRVRYQVLCFQRVCPACVHDKASSGSTYLEDRLYIWR</sequence>
<comment type="caution">
    <text evidence="1">The sequence shown here is derived from an EMBL/GenBank/DDBJ whole genome shotgun (WGS) entry which is preliminary data.</text>
</comment>
<keyword evidence="2" id="KW-1185">Reference proteome</keyword>
<proteinExistence type="predicted"/>
<name>A0ABV0NL27_9TELE</name>
<gene>
    <name evidence="1" type="ORF">GOODEAATRI_017647</name>
</gene>
<evidence type="ECO:0000313" key="1">
    <source>
        <dbReference type="EMBL" id="MEQ2172104.1"/>
    </source>
</evidence>
<evidence type="ECO:0000313" key="2">
    <source>
        <dbReference type="Proteomes" id="UP001476798"/>
    </source>
</evidence>
<accession>A0ABV0NL27</accession>
<organism evidence="1 2">
    <name type="scientific">Goodea atripinnis</name>
    <dbReference type="NCBI Taxonomy" id="208336"/>
    <lineage>
        <taxon>Eukaryota</taxon>
        <taxon>Metazoa</taxon>
        <taxon>Chordata</taxon>
        <taxon>Craniata</taxon>
        <taxon>Vertebrata</taxon>
        <taxon>Euteleostomi</taxon>
        <taxon>Actinopterygii</taxon>
        <taxon>Neopterygii</taxon>
        <taxon>Teleostei</taxon>
        <taxon>Neoteleostei</taxon>
        <taxon>Acanthomorphata</taxon>
        <taxon>Ovalentaria</taxon>
        <taxon>Atherinomorphae</taxon>
        <taxon>Cyprinodontiformes</taxon>
        <taxon>Goodeidae</taxon>
        <taxon>Goodea</taxon>
    </lineage>
</organism>
<dbReference type="EMBL" id="JAHRIO010041430">
    <property type="protein sequence ID" value="MEQ2172104.1"/>
    <property type="molecule type" value="Genomic_DNA"/>
</dbReference>
<protein>
    <submittedName>
        <fullName evidence="1">Uncharacterized protein</fullName>
    </submittedName>
</protein>
<dbReference type="Proteomes" id="UP001476798">
    <property type="component" value="Unassembled WGS sequence"/>
</dbReference>
<reference evidence="1 2" key="1">
    <citation type="submission" date="2021-06" db="EMBL/GenBank/DDBJ databases">
        <authorList>
            <person name="Palmer J.M."/>
        </authorList>
    </citation>
    <scope>NUCLEOTIDE SEQUENCE [LARGE SCALE GENOMIC DNA]</scope>
    <source>
        <strain evidence="1 2">GA_2019</strain>
        <tissue evidence="1">Muscle</tissue>
    </source>
</reference>